<feature type="region of interest" description="Disordered" evidence="1">
    <location>
        <begin position="152"/>
        <end position="250"/>
    </location>
</feature>
<evidence type="ECO:0000256" key="2">
    <source>
        <dbReference type="SAM" id="Phobius"/>
    </source>
</evidence>
<feature type="transmembrane region" description="Helical" evidence="2">
    <location>
        <begin position="60"/>
        <end position="81"/>
    </location>
</feature>
<dbReference type="OrthoDB" id="5412894at2759"/>
<feature type="compositionally biased region" description="Pro residues" evidence="1">
    <location>
        <begin position="872"/>
        <end position="883"/>
    </location>
</feature>
<keyword evidence="2" id="KW-1133">Transmembrane helix</keyword>
<feature type="region of interest" description="Disordered" evidence="1">
    <location>
        <begin position="339"/>
        <end position="405"/>
    </location>
</feature>
<name>A0A3N4LRN6_9PEZI</name>
<feature type="region of interest" description="Disordered" evidence="1">
    <location>
        <begin position="729"/>
        <end position="788"/>
    </location>
</feature>
<feature type="region of interest" description="Disordered" evidence="1">
    <location>
        <begin position="696"/>
        <end position="715"/>
    </location>
</feature>
<dbReference type="EMBL" id="ML121544">
    <property type="protein sequence ID" value="RPB23902.1"/>
    <property type="molecule type" value="Genomic_DNA"/>
</dbReference>
<gene>
    <name evidence="3" type="ORF">L211DRAFT_229277</name>
</gene>
<dbReference type="STRING" id="1051890.A0A3N4LRN6"/>
<evidence type="ECO:0000256" key="1">
    <source>
        <dbReference type="SAM" id="MobiDB-lite"/>
    </source>
</evidence>
<keyword evidence="2" id="KW-0812">Transmembrane</keyword>
<feature type="compositionally biased region" description="Polar residues" evidence="1">
    <location>
        <begin position="294"/>
        <end position="303"/>
    </location>
</feature>
<organism evidence="3 4">
    <name type="scientific">Terfezia boudieri ATCC MYA-4762</name>
    <dbReference type="NCBI Taxonomy" id="1051890"/>
    <lineage>
        <taxon>Eukaryota</taxon>
        <taxon>Fungi</taxon>
        <taxon>Dikarya</taxon>
        <taxon>Ascomycota</taxon>
        <taxon>Pezizomycotina</taxon>
        <taxon>Pezizomycetes</taxon>
        <taxon>Pezizales</taxon>
        <taxon>Pezizaceae</taxon>
        <taxon>Terfezia</taxon>
    </lineage>
</organism>
<feature type="compositionally biased region" description="Low complexity" evidence="1">
    <location>
        <begin position="191"/>
        <end position="205"/>
    </location>
</feature>
<dbReference type="PANTHER" id="PTHR23330">
    <property type="entry name" value="P300 TRANSCRIPTIONAL COFACTOR JMY-RELATED"/>
    <property type="match status" value="1"/>
</dbReference>
<dbReference type="Proteomes" id="UP000267821">
    <property type="component" value="Unassembled WGS sequence"/>
</dbReference>
<feature type="region of interest" description="Disordered" evidence="1">
    <location>
        <begin position="806"/>
        <end position="895"/>
    </location>
</feature>
<feature type="region of interest" description="Disordered" evidence="1">
    <location>
        <begin position="649"/>
        <end position="683"/>
    </location>
</feature>
<feature type="compositionally biased region" description="Pro residues" evidence="1">
    <location>
        <begin position="1"/>
        <end position="11"/>
    </location>
</feature>
<protein>
    <submittedName>
        <fullName evidence="3">Uncharacterized protein</fullName>
    </submittedName>
</protein>
<evidence type="ECO:0000313" key="4">
    <source>
        <dbReference type="Proteomes" id="UP000267821"/>
    </source>
</evidence>
<feature type="compositionally biased region" description="Low complexity" evidence="1">
    <location>
        <begin position="238"/>
        <end position="250"/>
    </location>
</feature>
<keyword evidence="4" id="KW-1185">Reference proteome</keyword>
<accession>A0A3N4LRN6</accession>
<feature type="compositionally biased region" description="Low complexity" evidence="1">
    <location>
        <begin position="282"/>
        <end position="293"/>
    </location>
</feature>
<feature type="region of interest" description="Disordered" evidence="1">
    <location>
        <begin position="984"/>
        <end position="1007"/>
    </location>
</feature>
<feature type="region of interest" description="Disordered" evidence="1">
    <location>
        <begin position="1"/>
        <end position="37"/>
    </location>
</feature>
<feature type="compositionally biased region" description="Polar residues" evidence="1">
    <location>
        <begin position="886"/>
        <end position="895"/>
    </location>
</feature>
<feature type="region of interest" description="Disordered" evidence="1">
    <location>
        <begin position="268"/>
        <end position="305"/>
    </location>
</feature>
<reference evidence="3 4" key="1">
    <citation type="journal article" date="2018" name="Nat. Ecol. Evol.">
        <title>Pezizomycetes genomes reveal the molecular basis of ectomycorrhizal truffle lifestyle.</title>
        <authorList>
            <person name="Murat C."/>
            <person name="Payen T."/>
            <person name="Noel B."/>
            <person name="Kuo A."/>
            <person name="Morin E."/>
            <person name="Chen J."/>
            <person name="Kohler A."/>
            <person name="Krizsan K."/>
            <person name="Balestrini R."/>
            <person name="Da Silva C."/>
            <person name="Montanini B."/>
            <person name="Hainaut M."/>
            <person name="Levati E."/>
            <person name="Barry K.W."/>
            <person name="Belfiori B."/>
            <person name="Cichocki N."/>
            <person name="Clum A."/>
            <person name="Dockter R.B."/>
            <person name="Fauchery L."/>
            <person name="Guy J."/>
            <person name="Iotti M."/>
            <person name="Le Tacon F."/>
            <person name="Lindquist E.A."/>
            <person name="Lipzen A."/>
            <person name="Malagnac F."/>
            <person name="Mello A."/>
            <person name="Molinier V."/>
            <person name="Miyauchi S."/>
            <person name="Poulain J."/>
            <person name="Riccioni C."/>
            <person name="Rubini A."/>
            <person name="Sitrit Y."/>
            <person name="Splivallo R."/>
            <person name="Traeger S."/>
            <person name="Wang M."/>
            <person name="Zifcakova L."/>
            <person name="Wipf D."/>
            <person name="Zambonelli A."/>
            <person name="Paolocci F."/>
            <person name="Nowrousian M."/>
            <person name="Ottonello S."/>
            <person name="Baldrian P."/>
            <person name="Spatafora J.W."/>
            <person name="Henrissat B."/>
            <person name="Nagy L.G."/>
            <person name="Aury J.M."/>
            <person name="Wincker P."/>
            <person name="Grigoriev I.V."/>
            <person name="Bonfante P."/>
            <person name="Martin F.M."/>
        </authorList>
    </citation>
    <scope>NUCLEOTIDE SEQUENCE [LARGE SCALE GENOMIC DNA]</scope>
    <source>
        <strain evidence="3 4">ATCC MYA-4762</strain>
    </source>
</reference>
<evidence type="ECO:0000313" key="3">
    <source>
        <dbReference type="EMBL" id="RPB23902.1"/>
    </source>
</evidence>
<proteinExistence type="predicted"/>
<feature type="compositionally biased region" description="Pro residues" evidence="1">
    <location>
        <begin position="822"/>
        <end position="863"/>
    </location>
</feature>
<feature type="transmembrane region" description="Helical" evidence="2">
    <location>
        <begin position="101"/>
        <end position="124"/>
    </location>
</feature>
<dbReference type="InParanoid" id="A0A3N4LRN6"/>
<sequence length="1130" mass="127040">MGGPTPTPRPAPLRGRHPPTTIPYTDAGHHRKDAAPPSPASASLSLFTSPSLTPLQRSFFYGYLACLLTFIIFKFLSNITLSDVVEFLEDTIDGFNDATGFSARTALLSAITAGVIGGVWWIYWDILVEIPHGARKLVVHCVNKTFGRNRPVQAVSKRPSGPPAGCETAKGTAAERRQKEVPGGSKAKVIAPPAGGQASAPAVVQLNGKDAKAVPGSRQRLFKNNTAQRPSPGRGRDTAPSPATAAAATAAAKRKVVIRAPQKNALPQSPYVERMLSKKARSLSSRSSRSSSSVDSYPANTNGKAELPAMQYQPIVESHQVIQHESYAEDEDELIDVNYGDDARPEMPQPDEGQQHNQQHAHPEPESTPTNTAEADRAAMESIARERSAIEHRHRLAREEARQNEQARILKEELELEAILQQIREQAAAEAAEHERLAKEQAELEEAERQQAEQIRRQEGEKRRIEREARLARLEAARKENEERQRGLREEQAKREREETVRREKQAAIIRAKLEAHQREQEEEERKQREQEERDEQERLQREKELVERIKMEREEHARQQREEELRKYKEEVMRKQREEMARRAKEQEERRQYEEVLRKEKEEQLRIQQEREETLRKHREEALRKQKELDEMIRQEKAKEEALRREIEHKAQVEAQREAQRRLERERAERDRIEREQRERERAEKAMLGIIREKARKAAEEHQRQLQENERLDRERANRLIRAFEEKLTREQREASLATVEQSYIPARKNGYGTPPSSGNRGSGSAPVRSIPAKSSVPDPPPLALPAIHAPSVLGSVSLALPQPSALKKARPAAKAQLRQPPAPPSTQPPPPPPHVVPPPPPPPPPPHTVPPPQAPQPPPHRQAPSTNSSSPPPPPPPPPHIFTPRNSDGLDTTITPSGRKIYISLHPDKASLRAVAAFHKAVAIAKLRPNYAGLSEGLILRISHDGLFIDDDVRGVHQKEWDIKVSMLKSVEIYCPNFTSTPSPPLDQKKSRLRRTNSRDSILTSASNNEEDLSEVFLDELICSCLSMCQCAGPQPKQQNLTAPAQKKPLITHILRAELRNGRKFVFLIEGDEGWKLGVGMQRMRKGVGLGVPLLERPTWTAKQMGGDEAKVLITELTKGEASGGGLY</sequence>
<feature type="region of interest" description="Disordered" evidence="1">
    <location>
        <begin position="431"/>
        <end position="541"/>
    </location>
</feature>
<feature type="compositionally biased region" description="Basic and acidic residues" evidence="1">
    <location>
        <begin position="374"/>
        <end position="405"/>
    </location>
</feature>
<keyword evidence="2" id="KW-0472">Membrane</keyword>
<dbReference type="AlphaFoldDB" id="A0A3N4LRN6"/>
<dbReference type="PANTHER" id="PTHR23330:SF9">
    <property type="entry name" value="PROLINE-RICH PROTEIN 11"/>
    <property type="match status" value="1"/>
</dbReference>